<dbReference type="InterPro" id="IPR003374">
    <property type="entry name" value="ApbE-like_sf"/>
</dbReference>
<evidence type="ECO:0000256" key="9">
    <source>
        <dbReference type="ARBA" id="ARBA00048540"/>
    </source>
</evidence>
<evidence type="ECO:0000313" key="13">
    <source>
        <dbReference type="EMBL" id="RGU89709.1"/>
    </source>
</evidence>
<gene>
    <name evidence="13" type="ORF">DWW32_10475</name>
</gene>
<keyword evidence="4 10" id="KW-0808">Transferase</keyword>
<dbReference type="GO" id="GO:0046872">
    <property type="term" value="F:metal ion binding"/>
    <property type="evidence" value="ECO:0007669"/>
    <property type="project" value="UniProtKB-UniRule"/>
</dbReference>
<evidence type="ECO:0000256" key="2">
    <source>
        <dbReference type="ARBA" id="ARBA00016337"/>
    </source>
</evidence>
<dbReference type="Pfam" id="PF02424">
    <property type="entry name" value="ApbE"/>
    <property type="match status" value="1"/>
</dbReference>
<evidence type="ECO:0000256" key="7">
    <source>
        <dbReference type="ARBA" id="ARBA00022842"/>
    </source>
</evidence>
<evidence type="ECO:0000256" key="11">
    <source>
        <dbReference type="PIRSR" id="PIRSR006268-2"/>
    </source>
</evidence>
<evidence type="ECO:0000256" key="6">
    <source>
        <dbReference type="ARBA" id="ARBA00022827"/>
    </source>
</evidence>
<dbReference type="AlphaFoldDB" id="A0A395W6F4"/>
<dbReference type="GO" id="GO:0016740">
    <property type="term" value="F:transferase activity"/>
    <property type="evidence" value="ECO:0007669"/>
    <property type="project" value="UniProtKB-UniRule"/>
</dbReference>
<evidence type="ECO:0000256" key="8">
    <source>
        <dbReference type="ARBA" id="ARBA00031306"/>
    </source>
</evidence>
<keyword evidence="5 10" id="KW-0479">Metal-binding</keyword>
<evidence type="ECO:0000256" key="5">
    <source>
        <dbReference type="ARBA" id="ARBA00022723"/>
    </source>
</evidence>
<feature type="binding site" evidence="11">
    <location>
        <position position="187"/>
    </location>
    <ligand>
        <name>Mg(2+)</name>
        <dbReference type="ChEBI" id="CHEBI:18420"/>
    </ligand>
</feature>
<comment type="cofactor">
    <cofactor evidence="11">
        <name>Mg(2+)</name>
        <dbReference type="ChEBI" id="CHEBI:18420"/>
    </cofactor>
    <cofactor evidence="11">
        <name>Mn(2+)</name>
        <dbReference type="ChEBI" id="CHEBI:29035"/>
    </cofactor>
    <text evidence="11">Magnesium. Can also use manganese.</text>
</comment>
<dbReference type="InterPro" id="IPR024932">
    <property type="entry name" value="ApbE"/>
</dbReference>
<protein>
    <recommendedName>
        <fullName evidence="2 10">FAD:protein FMN transferase</fullName>
        <ecNumber evidence="1 10">2.7.1.180</ecNumber>
    </recommendedName>
    <alternativeName>
        <fullName evidence="8 10">Flavin transferase</fullName>
    </alternativeName>
</protein>
<dbReference type="PANTHER" id="PTHR30040:SF2">
    <property type="entry name" value="FAD:PROTEIN FMN TRANSFERASE"/>
    <property type="match status" value="1"/>
</dbReference>
<keyword evidence="7 10" id="KW-0460">Magnesium</keyword>
<feature type="binding site" evidence="11">
    <location>
        <position position="303"/>
    </location>
    <ligand>
        <name>Mg(2+)</name>
        <dbReference type="ChEBI" id="CHEBI:18420"/>
    </ligand>
</feature>
<name>A0A395W6F4_9FIRM</name>
<evidence type="ECO:0000256" key="10">
    <source>
        <dbReference type="PIRNR" id="PIRNR006268"/>
    </source>
</evidence>
<keyword evidence="12" id="KW-1133">Transmembrane helix</keyword>
<comment type="similarity">
    <text evidence="10">Belongs to the ApbE family.</text>
</comment>
<dbReference type="PIRSF" id="PIRSF006268">
    <property type="entry name" value="ApbE"/>
    <property type="match status" value="1"/>
</dbReference>
<dbReference type="EC" id="2.7.1.180" evidence="1 10"/>
<keyword evidence="6 10" id="KW-0274">FAD</keyword>
<feature type="binding site" evidence="11">
    <location>
        <position position="299"/>
    </location>
    <ligand>
        <name>Mg(2+)</name>
        <dbReference type="ChEBI" id="CHEBI:18420"/>
    </ligand>
</feature>
<sequence>MQKNKSILSWLILSICFLIFISSVVFFVQNRGNETTENLNVTLTDVGFDTPITLNCSCSQSDFAKYTKILRKTFKENNKRFDQYHAYKNMNNLYTLNHEAYDHPIQMDETFIDCLKLAMKMQSKNSQFDISQGALLNLWHDARENTQVPPSDDKIQEALKHIDLNNIQINKNEVSYLDSELSIDLGAIAKGYTAQLAKEALNKAGLKNGYINAGGNVVLLGEKEDGSNWKIGIQSPDSSDALVQYETKKATCLVTSGDYQRYFTYKNKKYSHIIDPQTGYPANYVRSVTVITNDSGKADALSTTLFCMSVEDGKKYLSTLDYDVQAIWIVDKDTDIKADLETKDYKIITTDKIKNRVTLVD</sequence>
<evidence type="ECO:0000256" key="12">
    <source>
        <dbReference type="SAM" id="Phobius"/>
    </source>
</evidence>
<keyword evidence="12" id="KW-0472">Membrane</keyword>
<keyword evidence="3 10" id="KW-0285">Flavoprotein</keyword>
<dbReference type="RefSeq" id="WP_118325722.1">
    <property type="nucleotide sequence ID" value="NZ_DBFBOP010000018.1"/>
</dbReference>
<proteinExistence type="inferred from homology"/>
<dbReference type="Gene3D" id="3.10.520.10">
    <property type="entry name" value="ApbE-like domains"/>
    <property type="match status" value="1"/>
</dbReference>
<dbReference type="PANTHER" id="PTHR30040">
    <property type="entry name" value="THIAMINE BIOSYNTHESIS LIPOPROTEIN APBE"/>
    <property type="match status" value="1"/>
</dbReference>
<comment type="caution">
    <text evidence="13">The sequence shown here is derived from an EMBL/GenBank/DDBJ whole genome shotgun (WGS) entry which is preliminary data.</text>
</comment>
<evidence type="ECO:0000256" key="3">
    <source>
        <dbReference type="ARBA" id="ARBA00022630"/>
    </source>
</evidence>
<dbReference type="EMBL" id="QRYQ01000024">
    <property type="protein sequence ID" value="RGU89709.1"/>
    <property type="molecule type" value="Genomic_DNA"/>
</dbReference>
<dbReference type="SUPFAM" id="SSF143631">
    <property type="entry name" value="ApbE-like"/>
    <property type="match status" value="1"/>
</dbReference>
<organism evidence="13 14">
    <name type="scientific">Holdemanella biformis</name>
    <dbReference type="NCBI Taxonomy" id="1735"/>
    <lineage>
        <taxon>Bacteria</taxon>
        <taxon>Bacillati</taxon>
        <taxon>Bacillota</taxon>
        <taxon>Erysipelotrichia</taxon>
        <taxon>Erysipelotrichales</taxon>
        <taxon>Erysipelotrichaceae</taxon>
        <taxon>Holdemanella</taxon>
    </lineage>
</organism>
<comment type="catalytic activity">
    <reaction evidence="9 10">
        <text>L-threonyl-[protein] + FAD = FMN-L-threonyl-[protein] + AMP + H(+)</text>
        <dbReference type="Rhea" id="RHEA:36847"/>
        <dbReference type="Rhea" id="RHEA-COMP:11060"/>
        <dbReference type="Rhea" id="RHEA-COMP:11061"/>
        <dbReference type="ChEBI" id="CHEBI:15378"/>
        <dbReference type="ChEBI" id="CHEBI:30013"/>
        <dbReference type="ChEBI" id="CHEBI:57692"/>
        <dbReference type="ChEBI" id="CHEBI:74257"/>
        <dbReference type="ChEBI" id="CHEBI:456215"/>
        <dbReference type="EC" id="2.7.1.180"/>
    </reaction>
</comment>
<evidence type="ECO:0000313" key="14">
    <source>
        <dbReference type="Proteomes" id="UP000265489"/>
    </source>
</evidence>
<reference evidence="13 14" key="1">
    <citation type="submission" date="2018-08" db="EMBL/GenBank/DDBJ databases">
        <title>A genome reference for cultivated species of the human gut microbiota.</title>
        <authorList>
            <person name="Zou Y."/>
            <person name="Xue W."/>
            <person name="Luo G."/>
        </authorList>
    </citation>
    <scope>NUCLEOTIDE SEQUENCE [LARGE SCALE GENOMIC DNA]</scope>
    <source>
        <strain evidence="13 14">AF15-20</strain>
    </source>
</reference>
<dbReference type="Proteomes" id="UP000265489">
    <property type="component" value="Unassembled WGS sequence"/>
</dbReference>
<keyword evidence="12" id="KW-0812">Transmembrane</keyword>
<evidence type="ECO:0000256" key="1">
    <source>
        <dbReference type="ARBA" id="ARBA00011955"/>
    </source>
</evidence>
<feature type="transmembrane region" description="Helical" evidence="12">
    <location>
        <begin position="7"/>
        <end position="28"/>
    </location>
</feature>
<accession>A0A395W6F4</accession>
<evidence type="ECO:0000256" key="4">
    <source>
        <dbReference type="ARBA" id="ARBA00022679"/>
    </source>
</evidence>